<dbReference type="SUPFAM" id="SSF48230">
    <property type="entry name" value="Chondroitin AC/alginate lyase"/>
    <property type="match status" value="1"/>
</dbReference>
<dbReference type="Pfam" id="PF07940">
    <property type="entry name" value="Hepar_II_III_C"/>
    <property type="match status" value="1"/>
</dbReference>
<name>A0AA37N7N1_BACUN</name>
<dbReference type="Gene3D" id="1.50.10.100">
    <property type="entry name" value="Chondroitin AC/alginate lyase"/>
    <property type="match status" value="1"/>
</dbReference>
<dbReference type="GO" id="GO:0016829">
    <property type="term" value="F:lyase activity"/>
    <property type="evidence" value="ECO:0007669"/>
    <property type="project" value="InterPro"/>
</dbReference>
<feature type="domain" description="Heparinase II/III-like C-terminal" evidence="2">
    <location>
        <begin position="513"/>
        <end position="733"/>
    </location>
</feature>
<dbReference type="InterPro" id="IPR012480">
    <property type="entry name" value="Hepar_II_III_C"/>
</dbReference>
<evidence type="ECO:0000259" key="2">
    <source>
        <dbReference type="Pfam" id="PF07940"/>
    </source>
</evidence>
<dbReference type="EMBL" id="BQNL01000001">
    <property type="protein sequence ID" value="GKH13431.1"/>
    <property type="molecule type" value="Genomic_DNA"/>
</dbReference>
<feature type="domain" description="Heparinase II N-terminal" evidence="3">
    <location>
        <begin position="242"/>
        <end position="494"/>
    </location>
</feature>
<dbReference type="AlphaFoldDB" id="A0AA37N7N1"/>
<feature type="domain" description="Heparinase II N-terminal" evidence="3">
    <location>
        <begin position="65"/>
        <end position="219"/>
    </location>
</feature>
<comment type="subcellular location">
    <subcellularLocation>
        <location evidence="1">Cell envelope</location>
    </subcellularLocation>
</comment>
<dbReference type="InterPro" id="IPR013783">
    <property type="entry name" value="Ig-like_fold"/>
</dbReference>
<proteinExistence type="predicted"/>
<evidence type="ECO:0000256" key="1">
    <source>
        <dbReference type="ARBA" id="ARBA00004196"/>
    </source>
</evidence>
<dbReference type="GO" id="GO:0030313">
    <property type="term" value="C:cell envelope"/>
    <property type="evidence" value="ECO:0007669"/>
    <property type="project" value="UniProtKB-SubCell"/>
</dbReference>
<sequence>MTEFSDSLPFKPKSPDPHLNTETTMKYSFLIALLFPLAACTSEPLPPAEQPQEPPVVETPDAYRDKIRTQPYPKTDNELMLNPPPLIVPQAMKTGEALEFALSRSESFDTPETILSAPRTGCFFNPHRALEAGTWYWRFRSTAADGSNPGAWSEPVPFEVTGAEPEFVTPPFDDFRTNAPRYYPRLYCFLNPHIDEARRKAASHPEYKALQARAATALVTDYQVMGDLCARASDLRNHATWLYQAACLTQQPRYADKLRELLETFCTASPSDGQLFADNFTSSDVAICCLLAYDLLHDSLAPTGLSAAEELLMRVLRRYYKENPGYQENHIFDNHFWQQNMRTYFQIAFLLYDHPAYADEVLPMLEYYYELWTARAPAGGFNRDGLWHNGTGYFNANVKTLAYMPALLSYVARKDFLQHPWYQNAGQALAYSMPPAGRNSGFGDGSEQGDGPNRLTAAFADYLARETGDGYAGWYAAECQSLVQQDYELRLYRMCAARSYDTALPENAPNLIWYKDIGEVAMHSRPGQTENNLTLSFRSSTYGSGSHTTASQNAFNLLYRGADVYRSSGYYQNFSDAHNLMSYRHTRAHNTILVNGIGQPYSTQGYGYVARALGGSHIGYCLGDASKAYSGISDDPMWVNNFAQAGIAQTPENGFGPTPLTKYRRHVLMLYPDIVVLYDELEASEPVRWDWLLHSPTAFEVDTNGQIIYSRNEAKQFVASTQLFCKENTALSVTDHFRVPPAISGEAYPNQWHLTAQVSDSRATRLLAIMQVRDEAEGLSVIRREGNTFRIGDWVIEAELDAEAAALLKVSNRTHPATFGYGVNGSTVSALYDEANGSYRTTEMTDLLPASTRAVQQ</sequence>
<dbReference type="InterPro" id="IPR032518">
    <property type="entry name" value="HepII_N"/>
</dbReference>
<gene>
    <name evidence="4" type="ORF">CE91St12_16410</name>
</gene>
<organism evidence="4 5">
    <name type="scientific">Bacteroides uniformis</name>
    <dbReference type="NCBI Taxonomy" id="820"/>
    <lineage>
        <taxon>Bacteria</taxon>
        <taxon>Pseudomonadati</taxon>
        <taxon>Bacteroidota</taxon>
        <taxon>Bacteroidia</taxon>
        <taxon>Bacteroidales</taxon>
        <taxon>Bacteroidaceae</taxon>
        <taxon>Bacteroides</taxon>
    </lineage>
</organism>
<dbReference type="Gene3D" id="2.60.40.10">
    <property type="entry name" value="Immunoglobulins"/>
    <property type="match status" value="1"/>
</dbReference>
<dbReference type="InterPro" id="IPR008929">
    <property type="entry name" value="Chondroitin_lyas"/>
</dbReference>
<dbReference type="Pfam" id="PF16332">
    <property type="entry name" value="DUF4962"/>
    <property type="match status" value="2"/>
</dbReference>
<evidence type="ECO:0000259" key="3">
    <source>
        <dbReference type="Pfam" id="PF16332"/>
    </source>
</evidence>
<dbReference type="Gene3D" id="2.70.98.70">
    <property type="match status" value="1"/>
</dbReference>
<evidence type="ECO:0000313" key="5">
    <source>
        <dbReference type="Proteomes" id="UP001055048"/>
    </source>
</evidence>
<reference evidence="4" key="1">
    <citation type="submission" date="2022-01" db="EMBL/GenBank/DDBJ databases">
        <title>Novel bile acid biosynthetic pathways are enriched in the microbiome of centenarians.</title>
        <authorList>
            <person name="Sato Y."/>
            <person name="Atarashi K."/>
            <person name="Plichta R.D."/>
            <person name="Arai Y."/>
            <person name="Sasajima S."/>
            <person name="Kearney M.S."/>
            <person name="Suda W."/>
            <person name="Takeshita K."/>
            <person name="Sasaki T."/>
            <person name="Okamoto S."/>
            <person name="Skelly N.A."/>
            <person name="Okamura Y."/>
            <person name="Vlamakis H."/>
            <person name="Li Y."/>
            <person name="Tanoue T."/>
            <person name="Takei H."/>
            <person name="Nittono H."/>
            <person name="Narushima S."/>
            <person name="Irie J."/>
            <person name="Itoh H."/>
            <person name="Moriya K."/>
            <person name="Sugiura Y."/>
            <person name="Suematsu M."/>
            <person name="Moritoki N."/>
            <person name="Shibata S."/>
            <person name="Littman R.D."/>
            <person name="Fischbach A.M."/>
            <person name="Uwamino Y."/>
            <person name="Inoue T."/>
            <person name="Honda A."/>
            <person name="Hattori M."/>
            <person name="Murai T."/>
            <person name="Xavier J.R."/>
            <person name="Hirose N."/>
            <person name="Honda K."/>
        </authorList>
    </citation>
    <scope>NUCLEOTIDE SEQUENCE</scope>
    <source>
        <strain evidence="4">CE91-St12</strain>
    </source>
</reference>
<dbReference type="Proteomes" id="UP001055048">
    <property type="component" value="Unassembled WGS sequence"/>
</dbReference>
<accession>A0AA37N7N1</accession>
<comment type="caution">
    <text evidence="4">The sequence shown here is derived from an EMBL/GenBank/DDBJ whole genome shotgun (WGS) entry which is preliminary data.</text>
</comment>
<evidence type="ECO:0000313" key="4">
    <source>
        <dbReference type="EMBL" id="GKH13431.1"/>
    </source>
</evidence>
<protein>
    <submittedName>
        <fullName evidence="4">Heparinase</fullName>
    </submittedName>
</protein>